<feature type="coiled-coil region" evidence="1">
    <location>
        <begin position="635"/>
        <end position="692"/>
    </location>
</feature>
<accession>A4CP55</accession>
<dbReference type="eggNOG" id="COG1196">
    <property type="taxonomic scope" value="Bacteria"/>
</dbReference>
<feature type="coiled-coil region" evidence="1">
    <location>
        <begin position="438"/>
        <end position="505"/>
    </location>
</feature>
<evidence type="ECO:0000313" key="3">
    <source>
        <dbReference type="Proteomes" id="UP000009049"/>
    </source>
</evidence>
<dbReference type="OrthoDB" id="1050541at2"/>
<dbReference type="EMBL" id="CP001712">
    <property type="protein sequence ID" value="EAR14672.1"/>
    <property type="molecule type" value="Genomic_DNA"/>
</dbReference>
<evidence type="ECO:0000256" key="1">
    <source>
        <dbReference type="SAM" id="Coils"/>
    </source>
</evidence>
<keyword evidence="1" id="KW-0175">Coiled coil</keyword>
<sequence length="956" mass="106654">MAEGQITGPELIADDVFARISKLDEALGKLILQLNNIEGAAKGAFNTGQLNEQSRQANQVNSQANEIIRERERLERALIRLQERNRQTTSQTNREIIKQRVEIQATTRNLKREETARNAIVGAYRQQSAQLNILKERYKDLAVEERQSTAEGRKLAREIEVLQRRVRGADQAVGDFQRNVGNYKSGIAGLLPTIRQLVGGLGLIEGIRIGFRFLRDAAAVERQARGVQFAFERLGDSGEQAFEKVQAATRGLVSNLEIKRSLVEFDNFNISLEESATLFEFLAVRAAQTGQNIDKLRDSLVEGLSKESKLRIDNLGISAQELNQELAQTPDFVQAVANIARRELGQAGGILDDAANGGDRFNAAMEDLTVTVGQLVNQIKGLDSTVGQIEASNFALQNLQTITASNVSTWQKFISVFNLASGQGQVNNFILAEEIRLRGQVEKEIQAQIKAYRRLKDEIGPAGQDEVLSGGGGSILFNNAASQTVADLREEIKGLQEDLDKVAVGDRASAQAIQDQIKAKEDELNATLGIVETEERRLKNLQGSIGFYQDFVSRQEQLRDATATTAEEFAAFNRQIEIGKAKILELQGAFEDSFIANPEKIQLSEVFDFFDQADDDQLPQIAADVDQFLNTEGIRQGMENLAELLKEDQDELNAQFEQGYEQDFQAFLRFSKAKIEIAQEEKEARLELAQDALSGISDLGSSLFEIAEQRAEREVELQNEAFDAIINSKNATEEQIEIAEKKRAENEKKRQQEREKRQKQEFLLQQAIEVARIFLADAQARANATASSYIFPLSLDPSYLPRAMAIISTQTGIALATVLAQSLPAFFTGKGLMDDYEGLATWGERGREVRVSKDGRVEVSPDTTTPTYVKKDDLILRNIPLFRQQMDNPNSEVFKRVAGAWKQDTAGRERVATVPGYNVRNLENSIDRGLRKGFRGVKHQINIINKIDPQPRVTRY</sequence>
<protein>
    <recommendedName>
        <fullName evidence="4">Tail tape measure protein</fullName>
    </recommendedName>
</protein>
<proteinExistence type="predicted"/>
<evidence type="ECO:0000313" key="2">
    <source>
        <dbReference type="EMBL" id="EAR14672.1"/>
    </source>
</evidence>
<feature type="coiled-coil region" evidence="1">
    <location>
        <begin position="50"/>
        <end position="91"/>
    </location>
</feature>
<name>A4CP55_ROBBH</name>
<evidence type="ECO:0008006" key="4">
    <source>
        <dbReference type="Google" id="ProtNLM"/>
    </source>
</evidence>
<gene>
    <name evidence="2" type="ordered locus">RB2501_01311</name>
</gene>
<dbReference type="KEGG" id="rbi:RB2501_01311"/>
<dbReference type="HOGENOM" id="CLU_308563_0_0_10"/>
<organism evidence="2 3">
    <name type="scientific">Robiginitalea biformata (strain ATCC BAA-864 / DSM 15991 / KCTC 12146 / HTCC2501)</name>
    <dbReference type="NCBI Taxonomy" id="313596"/>
    <lineage>
        <taxon>Bacteria</taxon>
        <taxon>Pseudomonadati</taxon>
        <taxon>Bacteroidota</taxon>
        <taxon>Flavobacteriia</taxon>
        <taxon>Flavobacteriales</taxon>
        <taxon>Flavobacteriaceae</taxon>
        <taxon>Robiginitalea</taxon>
    </lineage>
</organism>
<reference evidence="2 3" key="1">
    <citation type="journal article" date="2009" name="J. Bacteriol.">
        <title>Complete genome sequence of Robiginitalea biformata HTCC2501.</title>
        <authorList>
            <person name="Oh H.M."/>
            <person name="Giovannoni S.J."/>
            <person name="Lee K."/>
            <person name="Ferriera S."/>
            <person name="Johnson J."/>
            <person name="Cho J.C."/>
        </authorList>
    </citation>
    <scope>NUCLEOTIDE SEQUENCE [LARGE SCALE GENOMIC DNA]</scope>
    <source>
        <strain evidence="3">ATCC BAA-864 / HTCC2501 / KCTC 12146</strain>
    </source>
</reference>
<dbReference type="Proteomes" id="UP000009049">
    <property type="component" value="Chromosome"/>
</dbReference>
<dbReference type="AlphaFoldDB" id="A4CP55"/>
<keyword evidence="3" id="KW-1185">Reference proteome</keyword>
<feature type="coiled-coil region" evidence="1">
    <location>
        <begin position="722"/>
        <end position="761"/>
    </location>
</feature>
<dbReference type="RefSeq" id="WP_015755459.1">
    <property type="nucleotide sequence ID" value="NC_013222.1"/>
</dbReference>
<dbReference type="STRING" id="313596.RB2501_01311"/>